<dbReference type="RefSeq" id="WP_226589657.1">
    <property type="nucleotide sequence ID" value="NZ_BLAY01000159.1"/>
</dbReference>
<reference evidence="1" key="1">
    <citation type="submission" date="2019-10" db="EMBL/GenBank/DDBJ databases">
        <title>Draft genome sequece of Microseira wollei NIES-4236.</title>
        <authorList>
            <person name="Yamaguchi H."/>
            <person name="Suzuki S."/>
            <person name="Kawachi M."/>
        </authorList>
    </citation>
    <scope>NUCLEOTIDE SEQUENCE</scope>
    <source>
        <strain evidence="1">NIES-4236</strain>
    </source>
</reference>
<gene>
    <name evidence="1" type="ORF">MiSe_71400</name>
</gene>
<keyword evidence="2" id="KW-1185">Reference proteome</keyword>
<evidence type="ECO:0000313" key="2">
    <source>
        <dbReference type="Proteomes" id="UP001050975"/>
    </source>
</evidence>
<accession>A0AAV3WM25</accession>
<name>A0AAV3WM25_9CYAN</name>
<dbReference type="Proteomes" id="UP001050975">
    <property type="component" value="Unassembled WGS sequence"/>
</dbReference>
<organism evidence="1 2">
    <name type="scientific">Microseira wollei NIES-4236</name>
    <dbReference type="NCBI Taxonomy" id="2530354"/>
    <lineage>
        <taxon>Bacteria</taxon>
        <taxon>Bacillati</taxon>
        <taxon>Cyanobacteriota</taxon>
        <taxon>Cyanophyceae</taxon>
        <taxon>Oscillatoriophycideae</taxon>
        <taxon>Aerosakkonematales</taxon>
        <taxon>Aerosakkonemataceae</taxon>
        <taxon>Microseira</taxon>
    </lineage>
</organism>
<sequence length="245" mass="27140">MKLPRVVLVLIDESSSPVANSAATVVATLLGIERMRLQQPIGKAKVKFPKQSVLVLSSEQISRLAELRLHGFDGAVLVLASESFDALGAKHPILLWGQGSHDACSYPWKLPELLEKVAELVPMEPENLKMLQKELKAANQWFQRRVIPCLRKLAKKQENGAVDAKALRSLATIIEQLRADTPVACHAVVEVGGYSAQIQQHFQILLEQMGQPDNYDDTQIVLLREVFTKWRDLVMKAGEGLGAFS</sequence>
<proteinExistence type="predicted"/>
<protein>
    <submittedName>
        <fullName evidence="1">Uncharacterized protein</fullName>
    </submittedName>
</protein>
<dbReference type="AlphaFoldDB" id="A0AAV3WM25"/>
<comment type="caution">
    <text evidence="1">The sequence shown here is derived from an EMBL/GenBank/DDBJ whole genome shotgun (WGS) entry which is preliminary data.</text>
</comment>
<dbReference type="EMBL" id="BLAY01000159">
    <property type="protein sequence ID" value="GET42324.1"/>
    <property type="molecule type" value="Genomic_DNA"/>
</dbReference>
<evidence type="ECO:0000313" key="1">
    <source>
        <dbReference type="EMBL" id="GET42324.1"/>
    </source>
</evidence>